<comment type="subcellular location">
    <subcellularLocation>
        <location evidence="1">Cell membrane</location>
        <topology evidence="1">Multi-pass membrane protein</topology>
    </subcellularLocation>
</comment>
<keyword evidence="3 6" id="KW-0812">Transmembrane</keyword>
<feature type="transmembrane region" description="Helical" evidence="6">
    <location>
        <begin position="165"/>
        <end position="187"/>
    </location>
</feature>
<dbReference type="SUPFAM" id="SSF103473">
    <property type="entry name" value="MFS general substrate transporter"/>
    <property type="match status" value="1"/>
</dbReference>
<gene>
    <name evidence="7" type="ORF">NCTC7023_02009</name>
</gene>
<dbReference type="EMBL" id="UHHT01000001">
    <property type="protein sequence ID" value="SUO82637.1"/>
    <property type="molecule type" value="Genomic_DNA"/>
</dbReference>
<keyword evidence="4 6" id="KW-1133">Transmembrane helix</keyword>
<protein>
    <submittedName>
        <fullName evidence="7">Membrane protein</fullName>
    </submittedName>
</protein>
<feature type="transmembrane region" description="Helical" evidence="6">
    <location>
        <begin position="312"/>
        <end position="329"/>
    </location>
</feature>
<dbReference type="GO" id="GO:0005886">
    <property type="term" value="C:plasma membrane"/>
    <property type="evidence" value="ECO:0007669"/>
    <property type="project" value="UniProtKB-SubCell"/>
</dbReference>
<feature type="transmembrane region" description="Helical" evidence="6">
    <location>
        <begin position="288"/>
        <end position="306"/>
    </location>
</feature>
<organism evidence="7 8">
    <name type="scientific">Streptococcus equi subsp. zooepidemicus</name>
    <dbReference type="NCBI Taxonomy" id="40041"/>
    <lineage>
        <taxon>Bacteria</taxon>
        <taxon>Bacillati</taxon>
        <taxon>Bacillota</taxon>
        <taxon>Bacilli</taxon>
        <taxon>Lactobacillales</taxon>
        <taxon>Streptococcaceae</taxon>
        <taxon>Streptococcus</taxon>
    </lineage>
</organism>
<name>A0AAX2LIN6_STRSZ</name>
<dbReference type="InterPro" id="IPR036259">
    <property type="entry name" value="MFS_trans_sf"/>
</dbReference>
<sequence length="397" mass="44450">MRFQGLTSNFYNLIFSRSSRNIADSFYMIALSVGLLKVYNINAGELSFLTLVGLLPNMLSFAYGSLIHNLKNDKKWLIVFQMIQLIVIISIIICLSYQLPVVVMYVLNLAFNLVTTVLNTIQMKIVPRTLDDDSDLIEKSVDIQYATSNVLDIVSNFVGSVLLSFVSYLVLLQLSLPFFIGAIAFIFRIQLSPSKLSTTTNDEIEKTASVTESLRAFRESTFASFIILVEAFLSGGTDLLLALLPLYLLSEGISIEYIGLVLAAHRAADLLGALVAPRIKVSPRSFFFIDYILSGSSFLLCFMIPYPMVKLLLFFITFTIIGISGNVFEKMIYNEYNHNKLALIYTTNATLYAVFGVLFLLIPFVYSDIRVIGVLINSLTIMIGFGLLIVHLQQERK</sequence>
<accession>A0AAX2LIN6</accession>
<evidence type="ECO:0000313" key="8">
    <source>
        <dbReference type="Proteomes" id="UP000255476"/>
    </source>
</evidence>
<evidence type="ECO:0000256" key="4">
    <source>
        <dbReference type="ARBA" id="ARBA00022989"/>
    </source>
</evidence>
<dbReference type="PANTHER" id="PTHR23513:SF6">
    <property type="entry name" value="MAJOR FACILITATOR SUPERFAMILY ASSOCIATED DOMAIN-CONTAINING PROTEIN"/>
    <property type="match status" value="1"/>
</dbReference>
<evidence type="ECO:0000256" key="5">
    <source>
        <dbReference type="ARBA" id="ARBA00023136"/>
    </source>
</evidence>
<dbReference type="PANTHER" id="PTHR23513">
    <property type="entry name" value="INTEGRAL MEMBRANE EFFLUX PROTEIN-RELATED"/>
    <property type="match status" value="1"/>
</dbReference>
<feature type="transmembrane region" description="Helical" evidence="6">
    <location>
        <begin position="21"/>
        <end position="40"/>
    </location>
</feature>
<feature type="transmembrane region" description="Helical" evidence="6">
    <location>
        <begin position="372"/>
        <end position="392"/>
    </location>
</feature>
<evidence type="ECO:0000313" key="7">
    <source>
        <dbReference type="EMBL" id="SUO82637.1"/>
    </source>
</evidence>
<dbReference type="Gene3D" id="1.20.1250.20">
    <property type="entry name" value="MFS general substrate transporter like domains"/>
    <property type="match status" value="1"/>
</dbReference>
<keyword evidence="2" id="KW-1003">Cell membrane</keyword>
<dbReference type="AlphaFoldDB" id="A0AAX2LIN6"/>
<feature type="transmembrane region" description="Helical" evidence="6">
    <location>
        <begin position="76"/>
        <end position="99"/>
    </location>
</feature>
<dbReference type="Proteomes" id="UP000255476">
    <property type="component" value="Unassembled WGS sequence"/>
</dbReference>
<evidence type="ECO:0000256" key="1">
    <source>
        <dbReference type="ARBA" id="ARBA00004651"/>
    </source>
</evidence>
<feature type="transmembrane region" description="Helical" evidence="6">
    <location>
        <begin position="46"/>
        <end position="64"/>
    </location>
</feature>
<feature type="transmembrane region" description="Helical" evidence="6">
    <location>
        <begin position="341"/>
        <end position="366"/>
    </location>
</feature>
<evidence type="ECO:0000256" key="3">
    <source>
        <dbReference type="ARBA" id="ARBA00022692"/>
    </source>
</evidence>
<dbReference type="RefSeq" id="WP_111677927.1">
    <property type="nucleotide sequence ID" value="NZ_LS483325.1"/>
</dbReference>
<reference evidence="7 8" key="1">
    <citation type="submission" date="2018-06" db="EMBL/GenBank/DDBJ databases">
        <authorList>
            <consortium name="Pathogen Informatics"/>
            <person name="Doyle S."/>
        </authorList>
    </citation>
    <scope>NUCLEOTIDE SEQUENCE [LARGE SCALE GENOMIC DNA]</scope>
    <source>
        <strain evidence="7 8">NCTC7023</strain>
    </source>
</reference>
<comment type="caution">
    <text evidence="7">The sequence shown here is derived from an EMBL/GenBank/DDBJ whole genome shotgun (WGS) entry which is preliminary data.</text>
</comment>
<keyword evidence="5 6" id="KW-0472">Membrane</keyword>
<proteinExistence type="predicted"/>
<evidence type="ECO:0000256" key="2">
    <source>
        <dbReference type="ARBA" id="ARBA00022475"/>
    </source>
</evidence>
<evidence type="ECO:0000256" key="6">
    <source>
        <dbReference type="SAM" id="Phobius"/>
    </source>
</evidence>